<comment type="caution">
    <text evidence="1">The sequence shown here is derived from an EMBL/GenBank/DDBJ whole genome shotgun (WGS) entry which is preliminary data.</text>
</comment>
<reference evidence="1" key="1">
    <citation type="submission" date="2019-08" db="EMBL/GenBank/DDBJ databases">
        <authorList>
            <person name="Kucharzyk K."/>
            <person name="Murdoch R.W."/>
            <person name="Higgins S."/>
            <person name="Loffler F."/>
        </authorList>
    </citation>
    <scope>NUCLEOTIDE SEQUENCE</scope>
</reference>
<gene>
    <name evidence="1" type="ORF">SDC9_197394</name>
</gene>
<dbReference type="EMBL" id="VSSQ01113329">
    <property type="protein sequence ID" value="MPN49772.1"/>
    <property type="molecule type" value="Genomic_DNA"/>
</dbReference>
<evidence type="ECO:0008006" key="2">
    <source>
        <dbReference type="Google" id="ProtNLM"/>
    </source>
</evidence>
<protein>
    <recommendedName>
        <fullName evidence="2">RND efflux pump membrane fusion protein barrel-sandwich domain-containing protein</fullName>
    </recommendedName>
</protein>
<dbReference type="AlphaFoldDB" id="A0A645IG08"/>
<organism evidence="1">
    <name type="scientific">bioreactor metagenome</name>
    <dbReference type="NCBI Taxonomy" id="1076179"/>
    <lineage>
        <taxon>unclassified sequences</taxon>
        <taxon>metagenomes</taxon>
        <taxon>ecological metagenomes</taxon>
    </lineage>
</organism>
<proteinExistence type="predicted"/>
<name>A0A645IG08_9ZZZZ</name>
<accession>A0A645IG08</accession>
<sequence length="126" mass="13961">MLKNLDKYTVKASEDGVIMSKSYVVGDMVAPGYNLADLAADGENYFVFYLPVEKLYSLEYGQTCQVGAKGESYEAVVKYMDVESEYTPKDMQTAANKNRTSVKIKLLLPGDCPLKPGQEAEIKLDI</sequence>
<evidence type="ECO:0000313" key="1">
    <source>
        <dbReference type="EMBL" id="MPN49772.1"/>
    </source>
</evidence>